<evidence type="ECO:0000313" key="1">
    <source>
        <dbReference type="Proteomes" id="UP000887578"/>
    </source>
</evidence>
<accession>A0A914QI66</accession>
<protein>
    <submittedName>
        <fullName evidence="2">Uncharacterized protein</fullName>
    </submittedName>
</protein>
<dbReference type="Proteomes" id="UP000887578">
    <property type="component" value="Unplaced"/>
</dbReference>
<evidence type="ECO:0000313" key="2">
    <source>
        <dbReference type="WBParaSite" id="PDA_v2.g27002.t1"/>
    </source>
</evidence>
<reference evidence="2" key="1">
    <citation type="submission" date="2022-11" db="UniProtKB">
        <authorList>
            <consortium name="WormBaseParasite"/>
        </authorList>
    </citation>
    <scope>IDENTIFICATION</scope>
</reference>
<dbReference type="AlphaFoldDB" id="A0A914QI66"/>
<name>A0A914QI66_9BILA</name>
<dbReference type="WBParaSite" id="PDA_v2.g27002.t1">
    <property type="protein sequence ID" value="PDA_v2.g27002.t1"/>
    <property type="gene ID" value="PDA_v2.g27002"/>
</dbReference>
<organism evidence="1 2">
    <name type="scientific">Panagrolaimus davidi</name>
    <dbReference type="NCBI Taxonomy" id="227884"/>
    <lineage>
        <taxon>Eukaryota</taxon>
        <taxon>Metazoa</taxon>
        <taxon>Ecdysozoa</taxon>
        <taxon>Nematoda</taxon>
        <taxon>Chromadorea</taxon>
        <taxon>Rhabditida</taxon>
        <taxon>Tylenchina</taxon>
        <taxon>Panagrolaimomorpha</taxon>
        <taxon>Panagrolaimoidea</taxon>
        <taxon>Panagrolaimidae</taxon>
        <taxon>Panagrolaimus</taxon>
    </lineage>
</organism>
<keyword evidence="1" id="KW-1185">Reference proteome</keyword>
<proteinExistence type="predicted"/>
<sequence>MASIKENIVVVQFPGFSHACLFSICYPTSQHKQIFLPVTDLFKDPSKCFEFFEKLASLVPVKLIKGLVLLAKVPFPLNVIQKVKRNFQKFCESYGIFYYFPTTDMINDYEMLRDIKPNIANGDYVAIVNPLEDVNFRVLKRTGRYIAFQEESLIPISSLAAFKTSVMAKYNLKQLLFIKCSEGNRLETLMRDTGEEVIKAFPDVPIAYNAAPDPHHRLNMTIESCIELLLLEMGEKAGSRYVTKPFFDRDIEISSTLIKCKYGDLLPFEMSVIQKVADAKNLTLREPKCGLLENIAFISTDAKEVKITLSVDTNMFYKVRVQPVTETPKEEIIALSFEKNIKIKDAVGRMAKIVFAHDHFSIYVMEDGEEEKITVSFLPLFCPVKADFAGKCRRGVILVSKCSLRLPE</sequence>